<keyword evidence="10" id="KW-0443">Lipid metabolism</keyword>
<accession>A0AAN4ZYD8</accession>
<evidence type="ECO:0000256" key="11">
    <source>
        <dbReference type="ARBA" id="ARBA00023136"/>
    </source>
</evidence>
<protein>
    <submittedName>
        <fullName evidence="16">EamA-like transporter family protein</fullName>
    </submittedName>
    <submittedName>
        <fullName evidence="15">Multidrug transporter</fullName>
    </submittedName>
</protein>
<feature type="transmembrane region" description="Helical" evidence="13">
    <location>
        <begin position="172"/>
        <end position="189"/>
    </location>
</feature>
<evidence type="ECO:0000256" key="13">
    <source>
        <dbReference type="SAM" id="Phobius"/>
    </source>
</evidence>
<dbReference type="Proteomes" id="UP000199541">
    <property type="component" value="Unassembled WGS sequence"/>
</dbReference>
<feature type="transmembrane region" description="Helical" evidence="13">
    <location>
        <begin position="210"/>
        <end position="229"/>
    </location>
</feature>
<keyword evidence="9 13" id="KW-1133">Transmembrane helix</keyword>
<name>A0AAN4ZYD8_9RHOB</name>
<feature type="transmembrane region" description="Helical" evidence="13">
    <location>
        <begin position="52"/>
        <end position="70"/>
    </location>
</feature>
<keyword evidence="7 13" id="KW-0812">Transmembrane</keyword>
<feature type="domain" description="EamA" evidence="14">
    <location>
        <begin position="2"/>
        <end position="125"/>
    </location>
</feature>
<dbReference type="EMBL" id="FNOB01000003">
    <property type="protein sequence ID" value="SDW40622.1"/>
    <property type="molecule type" value="Genomic_DNA"/>
</dbReference>
<evidence type="ECO:0000313" key="17">
    <source>
        <dbReference type="Proteomes" id="UP000199541"/>
    </source>
</evidence>
<evidence type="ECO:0000256" key="6">
    <source>
        <dbReference type="ARBA" id="ARBA00022556"/>
    </source>
</evidence>
<evidence type="ECO:0000256" key="12">
    <source>
        <dbReference type="ARBA" id="ARBA00038032"/>
    </source>
</evidence>
<comment type="subcellular location">
    <subcellularLocation>
        <location evidence="1">Cell membrane</location>
        <topology evidence="1">Multi-pass membrane protein</topology>
    </subcellularLocation>
</comment>
<evidence type="ECO:0000313" key="15">
    <source>
        <dbReference type="EMBL" id="GHD99921.1"/>
    </source>
</evidence>
<sequence length="280" mass="30432">MLALAAAFLHAIFGALQKGRHDPWLSRAAIDGSYAVLSLPFALFVVPWPQAQMWPIFAGAVVIHIGYKLLQASAYQRGAYTVVYPVVRGTGPLFTVFGAMLIFGEHFTPLQWVGVAMLVAGIFGLAGYNLRHIQIDRETLAPALGLAVLTGGFVALYTTYDAFGIRRAPDPFTFLAWFFVLDGLFMPFYTHRRWRVLGRDQIAPLLRRGVLGAVIAWASFGSVMLATRLDKVGQAAVLRETSTIFAALIGWVVLGEKVGPRRTLLMALIAAGAVVVELAG</sequence>
<keyword evidence="3" id="KW-1003">Cell membrane</keyword>
<dbReference type="EMBL" id="BNAB01000003">
    <property type="protein sequence ID" value="GHD99921.1"/>
    <property type="molecule type" value="Genomic_DNA"/>
</dbReference>
<evidence type="ECO:0000256" key="7">
    <source>
        <dbReference type="ARBA" id="ARBA00022692"/>
    </source>
</evidence>
<feature type="domain" description="EamA" evidence="14">
    <location>
        <begin position="144"/>
        <end position="276"/>
    </location>
</feature>
<feature type="transmembrane region" description="Helical" evidence="13">
    <location>
        <begin position="109"/>
        <end position="128"/>
    </location>
</feature>
<organism evidence="15 18">
    <name type="scientific">Allgaiera indica</name>
    <dbReference type="NCBI Taxonomy" id="765699"/>
    <lineage>
        <taxon>Bacteria</taxon>
        <taxon>Pseudomonadati</taxon>
        <taxon>Pseudomonadota</taxon>
        <taxon>Alphaproteobacteria</taxon>
        <taxon>Rhodobacterales</taxon>
        <taxon>Paracoccaceae</taxon>
        <taxon>Allgaiera</taxon>
    </lineage>
</organism>
<dbReference type="GO" id="GO:0005886">
    <property type="term" value="C:plasma membrane"/>
    <property type="evidence" value="ECO:0007669"/>
    <property type="project" value="UniProtKB-SubCell"/>
</dbReference>
<keyword evidence="17" id="KW-1185">Reference proteome</keyword>
<evidence type="ECO:0000256" key="3">
    <source>
        <dbReference type="ARBA" id="ARBA00022475"/>
    </source>
</evidence>
<reference evidence="15" key="3">
    <citation type="submission" date="2023-06" db="EMBL/GenBank/DDBJ databases">
        <authorList>
            <person name="Sun Q."/>
            <person name="Zhou Y."/>
        </authorList>
    </citation>
    <scope>NUCLEOTIDE SEQUENCE</scope>
    <source>
        <strain evidence="15">CGMCC 1.10859</strain>
    </source>
</reference>
<reference evidence="15" key="1">
    <citation type="journal article" date="2014" name="Int. J. Syst. Evol. Microbiol.">
        <title>Complete genome sequence of Corynebacterium casei LMG S-19264T (=DSM 44701T), isolated from a smear-ripened cheese.</title>
        <authorList>
            <consortium name="US DOE Joint Genome Institute (JGI-PGF)"/>
            <person name="Walter F."/>
            <person name="Albersmeier A."/>
            <person name="Kalinowski J."/>
            <person name="Ruckert C."/>
        </authorList>
    </citation>
    <scope>NUCLEOTIDE SEQUENCE</scope>
    <source>
        <strain evidence="15">CGMCC 1.10859</strain>
    </source>
</reference>
<reference evidence="16 17" key="2">
    <citation type="submission" date="2016-10" db="EMBL/GenBank/DDBJ databases">
        <authorList>
            <person name="Varghese N."/>
            <person name="Submissions S."/>
        </authorList>
    </citation>
    <scope>NUCLEOTIDE SEQUENCE [LARGE SCALE GENOMIC DNA]</scope>
    <source>
        <strain evidence="16 17">DSM 24802</strain>
    </source>
</reference>
<dbReference type="PANTHER" id="PTHR30561:SF1">
    <property type="entry name" value="MULTIDRUG TRANSPORTER EMRE"/>
    <property type="match status" value="1"/>
</dbReference>
<proteinExistence type="inferred from homology"/>
<keyword evidence="6" id="KW-0441">Lipid A biosynthesis</keyword>
<dbReference type="AlphaFoldDB" id="A0AAN4ZYD8"/>
<keyword evidence="4" id="KW-0444">Lipid biosynthesis</keyword>
<evidence type="ECO:0000313" key="16">
    <source>
        <dbReference type="EMBL" id="SDW40622.1"/>
    </source>
</evidence>
<evidence type="ECO:0000313" key="18">
    <source>
        <dbReference type="Proteomes" id="UP000634647"/>
    </source>
</evidence>
<keyword evidence="8" id="KW-0448">Lipopolysaccharide biosynthesis</keyword>
<gene>
    <name evidence="15" type="ORF">GCM10008024_09570</name>
    <name evidence="16" type="ORF">SAMN05444006_103135</name>
</gene>
<evidence type="ECO:0000256" key="5">
    <source>
        <dbReference type="ARBA" id="ARBA00022519"/>
    </source>
</evidence>
<dbReference type="GO" id="GO:0009245">
    <property type="term" value="P:lipid A biosynthetic process"/>
    <property type="evidence" value="ECO:0007669"/>
    <property type="project" value="UniProtKB-KW"/>
</dbReference>
<feature type="transmembrane region" description="Helical" evidence="13">
    <location>
        <begin position="140"/>
        <end position="160"/>
    </location>
</feature>
<dbReference type="Gene3D" id="1.10.3730.20">
    <property type="match status" value="2"/>
</dbReference>
<keyword evidence="5" id="KW-0997">Cell inner membrane</keyword>
<dbReference type="GO" id="GO:0009103">
    <property type="term" value="P:lipopolysaccharide biosynthetic process"/>
    <property type="evidence" value="ECO:0007669"/>
    <property type="project" value="UniProtKB-KW"/>
</dbReference>
<comment type="similarity">
    <text evidence="12">Belongs to the drug/metabolite transporter (DMT) superfamily. Small multidrug resistance (SMR) (TC 2.A.7.1) family.</text>
</comment>
<dbReference type="SUPFAM" id="SSF103481">
    <property type="entry name" value="Multidrug resistance efflux transporter EmrE"/>
    <property type="match status" value="2"/>
</dbReference>
<dbReference type="InterPro" id="IPR000620">
    <property type="entry name" value="EamA_dom"/>
</dbReference>
<dbReference type="Pfam" id="PF00892">
    <property type="entry name" value="EamA"/>
    <property type="match status" value="2"/>
</dbReference>
<dbReference type="Proteomes" id="UP000634647">
    <property type="component" value="Unassembled WGS sequence"/>
</dbReference>
<keyword evidence="2" id="KW-0813">Transport</keyword>
<feature type="transmembrane region" description="Helical" evidence="13">
    <location>
        <begin position="235"/>
        <end position="254"/>
    </location>
</feature>
<dbReference type="GO" id="GO:0022857">
    <property type="term" value="F:transmembrane transporter activity"/>
    <property type="evidence" value="ECO:0007669"/>
    <property type="project" value="InterPro"/>
</dbReference>
<evidence type="ECO:0000256" key="8">
    <source>
        <dbReference type="ARBA" id="ARBA00022985"/>
    </source>
</evidence>
<evidence type="ECO:0000256" key="2">
    <source>
        <dbReference type="ARBA" id="ARBA00022448"/>
    </source>
</evidence>
<dbReference type="PANTHER" id="PTHR30561">
    <property type="entry name" value="SMR FAMILY PROTON-DEPENDENT DRUG EFFLUX TRANSPORTER SUGE"/>
    <property type="match status" value="1"/>
</dbReference>
<feature type="transmembrane region" description="Helical" evidence="13">
    <location>
        <begin position="82"/>
        <end position="103"/>
    </location>
</feature>
<evidence type="ECO:0000256" key="10">
    <source>
        <dbReference type="ARBA" id="ARBA00023098"/>
    </source>
</evidence>
<keyword evidence="11 13" id="KW-0472">Membrane</keyword>
<evidence type="ECO:0000259" key="14">
    <source>
        <dbReference type="Pfam" id="PF00892"/>
    </source>
</evidence>
<dbReference type="InterPro" id="IPR000390">
    <property type="entry name" value="Small_drug/metabolite_transptr"/>
</dbReference>
<evidence type="ECO:0000256" key="4">
    <source>
        <dbReference type="ARBA" id="ARBA00022516"/>
    </source>
</evidence>
<comment type="caution">
    <text evidence="15">The sequence shown here is derived from an EMBL/GenBank/DDBJ whole genome shotgun (WGS) entry which is preliminary data.</text>
</comment>
<evidence type="ECO:0000256" key="9">
    <source>
        <dbReference type="ARBA" id="ARBA00022989"/>
    </source>
</evidence>
<evidence type="ECO:0000256" key="1">
    <source>
        <dbReference type="ARBA" id="ARBA00004651"/>
    </source>
</evidence>
<dbReference type="InterPro" id="IPR037185">
    <property type="entry name" value="EmrE-like"/>
</dbReference>